<keyword evidence="14" id="KW-1185">Reference proteome</keyword>
<evidence type="ECO:0000256" key="6">
    <source>
        <dbReference type="ARBA" id="ARBA00022692"/>
    </source>
</evidence>
<dbReference type="GeneID" id="111015578"/>
<keyword evidence="8 11" id="KW-1133">Transmembrane helix</keyword>
<keyword evidence="9 11" id="KW-0472">Membrane</keyword>
<dbReference type="FunFam" id="3.80.10.10:FF:000095">
    <property type="entry name" value="LRR receptor-like serine/threonine-protein kinase GSO1"/>
    <property type="match status" value="1"/>
</dbReference>
<dbReference type="InterPro" id="IPR003591">
    <property type="entry name" value="Leu-rich_rpt_typical-subtyp"/>
</dbReference>
<reference evidence="15" key="1">
    <citation type="submission" date="2025-08" db="UniProtKB">
        <authorList>
            <consortium name="RefSeq"/>
        </authorList>
    </citation>
    <scope>IDENTIFICATION</scope>
    <source>
        <strain evidence="15">OHB3-1</strain>
    </source>
</reference>
<evidence type="ECO:0000256" key="9">
    <source>
        <dbReference type="ARBA" id="ARBA00023136"/>
    </source>
</evidence>
<dbReference type="PROSITE" id="PS51450">
    <property type="entry name" value="LRR"/>
    <property type="match status" value="1"/>
</dbReference>
<keyword evidence="6 11" id="KW-0812">Transmembrane</keyword>
<evidence type="ECO:0000256" key="10">
    <source>
        <dbReference type="ARBA" id="ARBA00023180"/>
    </source>
</evidence>
<dbReference type="KEGG" id="mcha:111015578"/>
<dbReference type="InterPro" id="IPR001611">
    <property type="entry name" value="Leu-rich_rpt"/>
</dbReference>
<organism evidence="14 15">
    <name type="scientific">Momordica charantia</name>
    <name type="common">Bitter gourd</name>
    <name type="synonym">Balsam pear</name>
    <dbReference type="NCBI Taxonomy" id="3673"/>
    <lineage>
        <taxon>Eukaryota</taxon>
        <taxon>Viridiplantae</taxon>
        <taxon>Streptophyta</taxon>
        <taxon>Embryophyta</taxon>
        <taxon>Tracheophyta</taxon>
        <taxon>Spermatophyta</taxon>
        <taxon>Magnoliopsida</taxon>
        <taxon>eudicotyledons</taxon>
        <taxon>Gunneridae</taxon>
        <taxon>Pentapetalae</taxon>
        <taxon>rosids</taxon>
        <taxon>fabids</taxon>
        <taxon>Cucurbitales</taxon>
        <taxon>Cucurbitaceae</taxon>
        <taxon>Momordiceae</taxon>
        <taxon>Momordica</taxon>
    </lineage>
</organism>
<comment type="subcellular location">
    <subcellularLocation>
        <location evidence="2">Cell membrane</location>
    </subcellularLocation>
    <subcellularLocation>
        <location evidence="1">Membrane</location>
        <topology evidence="1">Single-pass membrane protein</topology>
    </subcellularLocation>
</comment>
<evidence type="ECO:0000256" key="4">
    <source>
        <dbReference type="ARBA" id="ARBA00022475"/>
    </source>
</evidence>
<dbReference type="InterPro" id="IPR013210">
    <property type="entry name" value="LRR_N_plant-typ"/>
</dbReference>
<keyword evidence="10" id="KW-0325">Glycoprotein</keyword>
<evidence type="ECO:0000256" key="2">
    <source>
        <dbReference type="ARBA" id="ARBA00004236"/>
    </source>
</evidence>
<dbReference type="GO" id="GO:0005886">
    <property type="term" value="C:plasma membrane"/>
    <property type="evidence" value="ECO:0007669"/>
    <property type="project" value="UniProtKB-SubCell"/>
</dbReference>
<dbReference type="SUPFAM" id="SSF52047">
    <property type="entry name" value="RNI-like"/>
    <property type="match status" value="1"/>
</dbReference>
<feature type="domain" description="Leucine-rich repeat-containing N-terminal plant-type" evidence="13">
    <location>
        <begin position="31"/>
        <end position="67"/>
    </location>
</feature>
<dbReference type="Pfam" id="PF00560">
    <property type="entry name" value="LRR_1"/>
    <property type="match status" value="7"/>
</dbReference>
<accession>A0A6J1CZ31</accession>
<evidence type="ECO:0000256" key="11">
    <source>
        <dbReference type="SAM" id="Phobius"/>
    </source>
</evidence>
<evidence type="ECO:0000256" key="12">
    <source>
        <dbReference type="SAM" id="SignalP"/>
    </source>
</evidence>
<dbReference type="PANTHER" id="PTHR48057">
    <property type="entry name" value="LEUCINE-RICH REPEAT SERINE/THREONINE-PROTEIN KINASE 1"/>
    <property type="match status" value="1"/>
</dbReference>
<proteinExistence type="inferred from homology"/>
<evidence type="ECO:0000256" key="7">
    <source>
        <dbReference type="ARBA" id="ARBA00022737"/>
    </source>
</evidence>
<gene>
    <name evidence="15" type="primary">LOC111015578</name>
</gene>
<dbReference type="AlphaFoldDB" id="A0A6J1CZ31"/>
<feature type="transmembrane region" description="Helical" evidence="11">
    <location>
        <begin position="672"/>
        <end position="694"/>
    </location>
</feature>
<comment type="similarity">
    <text evidence="3">Belongs to the RLP family.</text>
</comment>
<evidence type="ECO:0000256" key="8">
    <source>
        <dbReference type="ARBA" id="ARBA00022989"/>
    </source>
</evidence>
<dbReference type="PANTHER" id="PTHR48057:SF29">
    <property type="entry name" value="OS02G0609900 PROTEIN"/>
    <property type="match status" value="1"/>
</dbReference>
<evidence type="ECO:0000313" key="15">
    <source>
        <dbReference type="RefSeq" id="XP_022146341.1"/>
    </source>
</evidence>
<keyword evidence="7" id="KW-0677">Repeat</keyword>
<keyword evidence="5" id="KW-0433">Leucine-rich repeat</keyword>
<dbReference type="Pfam" id="PF08263">
    <property type="entry name" value="LRRNT_2"/>
    <property type="match status" value="1"/>
</dbReference>
<dbReference type="Proteomes" id="UP000504603">
    <property type="component" value="Unplaced"/>
</dbReference>
<dbReference type="InterPro" id="IPR032675">
    <property type="entry name" value="LRR_dom_sf"/>
</dbReference>
<dbReference type="Gene3D" id="3.80.10.10">
    <property type="entry name" value="Ribonuclease Inhibitor"/>
    <property type="match status" value="2"/>
</dbReference>
<evidence type="ECO:0000256" key="5">
    <source>
        <dbReference type="ARBA" id="ARBA00022614"/>
    </source>
</evidence>
<evidence type="ECO:0000313" key="14">
    <source>
        <dbReference type="Proteomes" id="UP000504603"/>
    </source>
</evidence>
<dbReference type="FunFam" id="3.80.10.10:FF:000213">
    <property type="entry name" value="Tyrosine-sulfated glycopeptide receptor 1"/>
    <property type="match status" value="1"/>
</dbReference>
<protein>
    <submittedName>
        <fullName evidence="15">Phytosulfokine receptor 1-like</fullName>
    </submittedName>
</protein>
<dbReference type="RefSeq" id="XP_022146341.1">
    <property type="nucleotide sequence ID" value="XM_022290649.1"/>
</dbReference>
<evidence type="ECO:0000256" key="1">
    <source>
        <dbReference type="ARBA" id="ARBA00004167"/>
    </source>
</evidence>
<evidence type="ECO:0000256" key="3">
    <source>
        <dbReference type="ARBA" id="ARBA00009592"/>
    </source>
</evidence>
<dbReference type="OrthoDB" id="676979at2759"/>
<name>A0A6J1CZ31_MOMCH</name>
<sequence length="702" mass="76745">MGISLLLVFYSLWCCFFNAHLSTSMDAKCHSADLKALKSFVNGLYSPVQGWDFGSSNCCKWKGVTCDPPASGFNDSSVFSRVVALELPGERLRGNVSESLAYLVQLRTLNLSANFLTSSLPANLFLLQNLQVVDLSSNDLSGYAPLNIISSSITFIDISRNKLTGDVDPGFCKTAKRIQVLNLSSNRFDGKILPGFGNCSSLEHLSLASNFFSGNLPPDLFALWKLKTLDLRDNGFSGELSFQLGNLSNLVYLDISSNQFSSWLPDDFFNLPMLEQFAASSNNFTGVLPVSLCNSPTISSLSLDNNSLSGSIDVINCSAMVRLTSLNLGSNHFVGHIGSLSSCHKLRIANLGKNRFEGDFPESFKNLKSLSHFSISRNSFRNLSSALTTLQHCRNLTVLILTFNFHGEIMPANSNFRFENVRLFVIANCGLTGSMPPWLSSSSKLQILDLSWNALSGEIPSSIGEFRYLFYLDFSNNSLSGSIPTSITQFQSLVNLNNSLKGEIFEGFSFFIKKSQSSGRQYKQLLGFPPLLDLSHNELSGIILPEFGNLKDLHVLDLSNNKLSGKIPSTLSKLTDLESLDLSYNNLTGTIPPSLVNLHFLSSFNVAHNHLQGRIPSEGQFHTFPDSSFAGNAELCGFQTFSCEEETESTDEGNSGSVDSEESLGSLIRVPLGVGGAVGFVSTVAVCLFSGMVFPKEKWKLR</sequence>
<dbReference type="SMART" id="SM00369">
    <property type="entry name" value="LRR_TYP"/>
    <property type="match status" value="7"/>
</dbReference>
<feature type="chain" id="PRO_5026862189" evidence="12">
    <location>
        <begin position="23"/>
        <end position="702"/>
    </location>
</feature>
<feature type="signal peptide" evidence="12">
    <location>
        <begin position="1"/>
        <end position="22"/>
    </location>
</feature>
<evidence type="ECO:0000259" key="13">
    <source>
        <dbReference type="Pfam" id="PF08263"/>
    </source>
</evidence>
<dbReference type="InterPro" id="IPR052595">
    <property type="entry name" value="LRRC69/RLP"/>
</dbReference>
<keyword evidence="12" id="KW-0732">Signal</keyword>
<keyword evidence="4" id="KW-1003">Cell membrane</keyword>
<dbReference type="PRINTS" id="PR00019">
    <property type="entry name" value="LEURICHRPT"/>
</dbReference>
<dbReference type="SUPFAM" id="SSF52058">
    <property type="entry name" value="L domain-like"/>
    <property type="match status" value="1"/>
</dbReference>
<dbReference type="Pfam" id="PF13855">
    <property type="entry name" value="LRR_8"/>
    <property type="match status" value="1"/>
</dbReference>